<dbReference type="PANTHER" id="PTHR31111:SF136">
    <property type="entry name" value="F-BOX ASSOCIATED DOMAIN-CONTAINING PROTEIN"/>
    <property type="match status" value="1"/>
</dbReference>
<feature type="non-terminal residue" evidence="2">
    <location>
        <position position="1"/>
    </location>
</feature>
<dbReference type="OrthoDB" id="695600at2759"/>
<proteinExistence type="predicted"/>
<sequence length="388" mass="43232">MEVDGSRVSLPEEIIFDVLSWLPLKSLTRFRCVSKGWRTLISDPAFIATHKSRDAPLLVGSFAVPHDPCPMNTHNFDEAPELRVMDTDGNVLRVLKDVVGTVLSPTRLDLVCVDEGRHDARVIDPATGQVLTVGRYVGDDEPIADLAYALQGYSVSRFGRASPSGDYKVVRLLGTEDIGMGYFNSHVCEVATLEDGSTDLRWRTRQKCPIRICSCDCCTVAINGVIYFLPHAAHAQQGLWNYIARFDLESEHWKTMIDGPPTLRNPKPGQRLLVAIGELKSTLTMVETMQSEYTSAYIWLLADSERSVWVKGYTIQSLNSLCRVKALEILRDGELLLLKTVEKQRGSLSRECAILQLYDSSTRTCTDLMYMPKDFAGGITLYTGSLLS</sequence>
<dbReference type="PANTHER" id="PTHR31111">
    <property type="entry name" value="BNAA05G37150D PROTEIN-RELATED"/>
    <property type="match status" value="1"/>
</dbReference>
<dbReference type="InterPro" id="IPR013187">
    <property type="entry name" value="F-box-assoc_dom_typ3"/>
</dbReference>
<accession>A0A5J9TBP8</accession>
<dbReference type="SMART" id="SM00256">
    <property type="entry name" value="FBOX"/>
    <property type="match status" value="1"/>
</dbReference>
<dbReference type="Gene3D" id="1.20.1280.50">
    <property type="match status" value="1"/>
</dbReference>
<reference evidence="2 3" key="1">
    <citation type="journal article" date="2019" name="Sci. Rep.">
        <title>A high-quality genome of Eragrostis curvula grass provides insights into Poaceae evolution and supports new strategies to enhance forage quality.</title>
        <authorList>
            <person name="Carballo J."/>
            <person name="Santos B.A.C.M."/>
            <person name="Zappacosta D."/>
            <person name="Garbus I."/>
            <person name="Selva J.P."/>
            <person name="Gallo C.A."/>
            <person name="Diaz A."/>
            <person name="Albertini E."/>
            <person name="Caccamo M."/>
            <person name="Echenique V."/>
        </authorList>
    </citation>
    <scope>NUCLEOTIDE SEQUENCE [LARGE SCALE GENOMIC DNA]</scope>
    <source>
        <strain evidence="3">cv. Victoria</strain>
        <tissue evidence="2">Leaf</tissue>
    </source>
</reference>
<dbReference type="InterPro" id="IPR001810">
    <property type="entry name" value="F-box_dom"/>
</dbReference>
<evidence type="ECO:0000313" key="3">
    <source>
        <dbReference type="Proteomes" id="UP000324897"/>
    </source>
</evidence>
<dbReference type="Proteomes" id="UP000324897">
    <property type="component" value="Chromosome 3"/>
</dbReference>
<dbReference type="SUPFAM" id="SSF81383">
    <property type="entry name" value="F-box domain"/>
    <property type="match status" value="1"/>
</dbReference>
<dbReference type="EMBL" id="RWGY01000039">
    <property type="protein sequence ID" value="TVU08418.1"/>
    <property type="molecule type" value="Genomic_DNA"/>
</dbReference>
<dbReference type="InterPro" id="IPR036047">
    <property type="entry name" value="F-box-like_dom_sf"/>
</dbReference>
<dbReference type="Pfam" id="PF00646">
    <property type="entry name" value="F-box"/>
    <property type="match status" value="1"/>
</dbReference>
<comment type="caution">
    <text evidence="2">The sequence shown here is derived from an EMBL/GenBank/DDBJ whole genome shotgun (WGS) entry which is preliminary data.</text>
</comment>
<dbReference type="PROSITE" id="PS50181">
    <property type="entry name" value="FBOX"/>
    <property type="match status" value="1"/>
</dbReference>
<keyword evidence="3" id="KW-1185">Reference proteome</keyword>
<protein>
    <recommendedName>
        <fullName evidence="1">F-box domain-containing protein</fullName>
    </recommendedName>
</protein>
<dbReference type="Gramene" id="TVU08418">
    <property type="protein sequence ID" value="TVU08418"/>
    <property type="gene ID" value="EJB05_41822"/>
</dbReference>
<evidence type="ECO:0000313" key="2">
    <source>
        <dbReference type="EMBL" id="TVU08418.1"/>
    </source>
</evidence>
<gene>
    <name evidence="2" type="ORF">EJB05_41822</name>
</gene>
<evidence type="ECO:0000259" key="1">
    <source>
        <dbReference type="PROSITE" id="PS50181"/>
    </source>
</evidence>
<dbReference type="AlphaFoldDB" id="A0A5J9TBP8"/>
<dbReference type="Pfam" id="PF08268">
    <property type="entry name" value="FBA_3"/>
    <property type="match status" value="1"/>
</dbReference>
<dbReference type="InterPro" id="IPR017451">
    <property type="entry name" value="F-box-assoc_interact_dom"/>
</dbReference>
<feature type="domain" description="F-box" evidence="1">
    <location>
        <begin position="4"/>
        <end position="50"/>
    </location>
</feature>
<dbReference type="NCBIfam" id="TIGR01640">
    <property type="entry name" value="F_box_assoc_1"/>
    <property type="match status" value="1"/>
</dbReference>
<dbReference type="CDD" id="cd22157">
    <property type="entry name" value="F-box_AtFBW1-like"/>
    <property type="match status" value="1"/>
</dbReference>
<organism evidence="2 3">
    <name type="scientific">Eragrostis curvula</name>
    <name type="common">weeping love grass</name>
    <dbReference type="NCBI Taxonomy" id="38414"/>
    <lineage>
        <taxon>Eukaryota</taxon>
        <taxon>Viridiplantae</taxon>
        <taxon>Streptophyta</taxon>
        <taxon>Embryophyta</taxon>
        <taxon>Tracheophyta</taxon>
        <taxon>Spermatophyta</taxon>
        <taxon>Magnoliopsida</taxon>
        <taxon>Liliopsida</taxon>
        <taxon>Poales</taxon>
        <taxon>Poaceae</taxon>
        <taxon>PACMAD clade</taxon>
        <taxon>Chloridoideae</taxon>
        <taxon>Eragrostideae</taxon>
        <taxon>Eragrostidinae</taxon>
        <taxon>Eragrostis</taxon>
    </lineage>
</organism>
<name>A0A5J9TBP8_9POAL</name>